<dbReference type="SUPFAM" id="SSF48264">
    <property type="entry name" value="Cytochrome P450"/>
    <property type="match status" value="1"/>
</dbReference>
<comment type="cofactor">
    <cofactor evidence="10">
        <name>heme</name>
        <dbReference type="ChEBI" id="CHEBI:30413"/>
    </cofactor>
</comment>
<sequence>MESLWFTIIVIILSLCATLFNLLHKTPKRLPLGPVSIPFITSFQWLRKPREALEPTLRSLKEKYGPIITLSIGHQKSIFITNSSLAHQALIQHGAIFGDRPPAPATNKIASSNQHIISEASYGPLWRLLRKNLTLQILHPSKMKSFSPARKWVLNIIKSSIKKESNSGQNPVLVVDHLQFGMFCLLVFMCFGEKLDVEKIRQVEYVQTNFLLGFTRSEILNFFPKLGKIIFKKKWGDFYKLRSDQEEVLIPLIRSRQEQMKRSSGEIHDEKSSLGLCYVDSLLNLELPDEGGRKLTENEIISLCAEFFDAGTDTTSTALQWILANLVKYQDIQSKLYDEIRKISDDCDDDEIQEEDLKKLPYLKAVVLEGLRRHPPAHFVLDHAVTQDVGLDGYVVPKEAIVNFMVAEIGWDPKIWGEDSMIFKPERFLNEDDGSLNEEMSDVTGNKEIKMIPFGAGRRMCPAYGLAVLHLEYFVANLIKEFKWTPKAGDDIDLTEKREFTTVMKNPLWAHVSPREQD</sequence>
<dbReference type="GO" id="GO:0016020">
    <property type="term" value="C:membrane"/>
    <property type="evidence" value="ECO:0007669"/>
    <property type="project" value="UniProtKB-SubCell"/>
</dbReference>
<keyword evidence="8 11" id="KW-0503">Monooxygenase</keyword>
<evidence type="ECO:0000256" key="6">
    <source>
        <dbReference type="ARBA" id="ARBA00023002"/>
    </source>
</evidence>
<gene>
    <name evidence="13" type="ORF">MKW98_020845</name>
</gene>
<organism evidence="13 14">
    <name type="scientific">Papaver atlanticum</name>
    <dbReference type="NCBI Taxonomy" id="357466"/>
    <lineage>
        <taxon>Eukaryota</taxon>
        <taxon>Viridiplantae</taxon>
        <taxon>Streptophyta</taxon>
        <taxon>Embryophyta</taxon>
        <taxon>Tracheophyta</taxon>
        <taxon>Spermatophyta</taxon>
        <taxon>Magnoliopsida</taxon>
        <taxon>Ranunculales</taxon>
        <taxon>Papaveraceae</taxon>
        <taxon>Papaveroideae</taxon>
        <taxon>Papaver</taxon>
    </lineage>
</organism>
<name>A0AAD4XVQ5_9MAGN</name>
<comment type="subcellular location">
    <subcellularLocation>
        <location evidence="1">Membrane</location>
        <topology evidence="1">Single-pass membrane protein</topology>
    </subcellularLocation>
</comment>
<reference evidence="13" key="1">
    <citation type="submission" date="2022-04" db="EMBL/GenBank/DDBJ databases">
        <title>A functionally conserved STORR gene fusion in Papaver species that diverged 16.8 million years ago.</title>
        <authorList>
            <person name="Catania T."/>
        </authorList>
    </citation>
    <scope>NUCLEOTIDE SEQUENCE</scope>
    <source>
        <strain evidence="13">S-188037</strain>
    </source>
</reference>
<dbReference type="Gene3D" id="1.10.630.10">
    <property type="entry name" value="Cytochrome P450"/>
    <property type="match status" value="1"/>
</dbReference>
<dbReference type="PRINTS" id="PR00463">
    <property type="entry name" value="EP450I"/>
</dbReference>
<proteinExistence type="inferred from homology"/>
<evidence type="ECO:0000256" key="2">
    <source>
        <dbReference type="ARBA" id="ARBA00022617"/>
    </source>
</evidence>
<dbReference type="GO" id="GO:0005506">
    <property type="term" value="F:iron ion binding"/>
    <property type="evidence" value="ECO:0007669"/>
    <property type="project" value="InterPro"/>
</dbReference>
<evidence type="ECO:0000256" key="9">
    <source>
        <dbReference type="ARBA" id="ARBA00023136"/>
    </source>
</evidence>
<evidence type="ECO:0000256" key="12">
    <source>
        <dbReference type="SAM" id="Phobius"/>
    </source>
</evidence>
<evidence type="ECO:0000256" key="5">
    <source>
        <dbReference type="ARBA" id="ARBA00022989"/>
    </source>
</evidence>
<dbReference type="CDD" id="cd11075">
    <property type="entry name" value="CYP77_89"/>
    <property type="match status" value="1"/>
</dbReference>
<feature type="binding site" description="axial binding residue" evidence="10">
    <location>
        <position position="461"/>
    </location>
    <ligand>
        <name>heme</name>
        <dbReference type="ChEBI" id="CHEBI:30413"/>
    </ligand>
    <ligandPart>
        <name>Fe</name>
        <dbReference type="ChEBI" id="CHEBI:18248"/>
    </ligandPart>
</feature>
<evidence type="ECO:0000256" key="3">
    <source>
        <dbReference type="ARBA" id="ARBA00022692"/>
    </source>
</evidence>
<keyword evidence="7 10" id="KW-0408">Iron</keyword>
<accession>A0AAD4XVQ5</accession>
<dbReference type="AlphaFoldDB" id="A0AAD4XVQ5"/>
<evidence type="ECO:0000256" key="7">
    <source>
        <dbReference type="ARBA" id="ARBA00023004"/>
    </source>
</evidence>
<keyword evidence="6 11" id="KW-0560">Oxidoreductase</keyword>
<dbReference type="GO" id="GO:0033075">
    <property type="term" value="P:isoquinoline alkaloid biosynthetic process"/>
    <property type="evidence" value="ECO:0007669"/>
    <property type="project" value="UniProtKB-ARBA"/>
</dbReference>
<keyword evidence="5 12" id="KW-1133">Transmembrane helix</keyword>
<dbReference type="PROSITE" id="PS00086">
    <property type="entry name" value="CYTOCHROME_P450"/>
    <property type="match status" value="1"/>
</dbReference>
<comment type="similarity">
    <text evidence="11">Belongs to the cytochrome P450 family.</text>
</comment>
<comment type="caution">
    <text evidence="13">The sequence shown here is derived from an EMBL/GenBank/DDBJ whole genome shotgun (WGS) entry which is preliminary data.</text>
</comment>
<evidence type="ECO:0000256" key="11">
    <source>
        <dbReference type="RuleBase" id="RU000461"/>
    </source>
</evidence>
<evidence type="ECO:0000313" key="14">
    <source>
        <dbReference type="Proteomes" id="UP001202328"/>
    </source>
</evidence>
<feature type="transmembrane region" description="Helical" evidence="12">
    <location>
        <begin position="6"/>
        <end position="23"/>
    </location>
</feature>
<dbReference type="PANTHER" id="PTHR24298">
    <property type="entry name" value="FLAVONOID 3'-MONOOXYGENASE-RELATED"/>
    <property type="match status" value="1"/>
</dbReference>
<dbReference type="InterPro" id="IPR051103">
    <property type="entry name" value="Plant_metabolite_P450s"/>
</dbReference>
<dbReference type="PANTHER" id="PTHR24298:SF800">
    <property type="entry name" value="CYTOCHROME P450 89A2-RELATED"/>
    <property type="match status" value="1"/>
</dbReference>
<keyword evidence="14" id="KW-1185">Reference proteome</keyword>
<dbReference type="FunFam" id="1.10.630.10:FF:000012">
    <property type="entry name" value="Cytochrome P450 family protein"/>
    <property type="match status" value="1"/>
</dbReference>
<dbReference type="InterPro" id="IPR002401">
    <property type="entry name" value="Cyt_P450_E_grp-I"/>
</dbReference>
<dbReference type="GO" id="GO:0016709">
    <property type="term" value="F:oxidoreductase activity, acting on paired donors, with incorporation or reduction of molecular oxygen, NAD(P)H as one donor, and incorporation of one atom of oxygen"/>
    <property type="evidence" value="ECO:0007669"/>
    <property type="project" value="TreeGrafter"/>
</dbReference>
<dbReference type="GO" id="GO:0020037">
    <property type="term" value="F:heme binding"/>
    <property type="evidence" value="ECO:0007669"/>
    <property type="project" value="InterPro"/>
</dbReference>
<keyword evidence="4 10" id="KW-0479">Metal-binding</keyword>
<evidence type="ECO:0000256" key="8">
    <source>
        <dbReference type="ARBA" id="ARBA00023033"/>
    </source>
</evidence>
<dbReference type="InterPro" id="IPR036396">
    <property type="entry name" value="Cyt_P450_sf"/>
</dbReference>
<dbReference type="Pfam" id="PF00067">
    <property type="entry name" value="p450"/>
    <property type="match status" value="1"/>
</dbReference>
<keyword evidence="2 10" id="KW-0349">Heme</keyword>
<evidence type="ECO:0000313" key="13">
    <source>
        <dbReference type="EMBL" id="KAI3955212.1"/>
    </source>
</evidence>
<evidence type="ECO:0000256" key="1">
    <source>
        <dbReference type="ARBA" id="ARBA00004167"/>
    </source>
</evidence>
<keyword evidence="3 12" id="KW-0812">Transmembrane</keyword>
<evidence type="ECO:0000256" key="4">
    <source>
        <dbReference type="ARBA" id="ARBA00022723"/>
    </source>
</evidence>
<dbReference type="InterPro" id="IPR017972">
    <property type="entry name" value="Cyt_P450_CS"/>
</dbReference>
<dbReference type="EMBL" id="JAJJMB010001778">
    <property type="protein sequence ID" value="KAI3955212.1"/>
    <property type="molecule type" value="Genomic_DNA"/>
</dbReference>
<keyword evidence="9 12" id="KW-0472">Membrane</keyword>
<dbReference type="InterPro" id="IPR001128">
    <property type="entry name" value="Cyt_P450"/>
</dbReference>
<evidence type="ECO:0008006" key="15">
    <source>
        <dbReference type="Google" id="ProtNLM"/>
    </source>
</evidence>
<protein>
    <recommendedName>
        <fullName evidence="15">Cytochrome P450</fullName>
    </recommendedName>
</protein>
<evidence type="ECO:0000256" key="10">
    <source>
        <dbReference type="PIRSR" id="PIRSR602401-1"/>
    </source>
</evidence>
<dbReference type="PRINTS" id="PR00385">
    <property type="entry name" value="P450"/>
</dbReference>
<dbReference type="Proteomes" id="UP001202328">
    <property type="component" value="Unassembled WGS sequence"/>
</dbReference>